<feature type="compositionally biased region" description="Polar residues" evidence="1">
    <location>
        <begin position="83"/>
        <end position="98"/>
    </location>
</feature>
<accession>M3CB52</accession>
<organism evidence="2 3">
    <name type="scientific">Sphaerulina musiva (strain SO2202)</name>
    <name type="common">Poplar stem canker fungus</name>
    <name type="synonym">Septoria musiva</name>
    <dbReference type="NCBI Taxonomy" id="692275"/>
    <lineage>
        <taxon>Eukaryota</taxon>
        <taxon>Fungi</taxon>
        <taxon>Dikarya</taxon>
        <taxon>Ascomycota</taxon>
        <taxon>Pezizomycotina</taxon>
        <taxon>Dothideomycetes</taxon>
        <taxon>Dothideomycetidae</taxon>
        <taxon>Mycosphaerellales</taxon>
        <taxon>Mycosphaerellaceae</taxon>
        <taxon>Sphaerulina</taxon>
    </lineage>
</organism>
<keyword evidence="3" id="KW-1185">Reference proteome</keyword>
<feature type="region of interest" description="Disordered" evidence="1">
    <location>
        <begin position="73"/>
        <end position="100"/>
    </location>
</feature>
<evidence type="ECO:0000313" key="2">
    <source>
        <dbReference type="EMBL" id="EMF09070.1"/>
    </source>
</evidence>
<dbReference type="GeneID" id="27904258"/>
<protein>
    <submittedName>
        <fullName evidence="2">Uncharacterized protein</fullName>
    </submittedName>
</protein>
<gene>
    <name evidence="2" type="ORF">SEPMUDRAFT_151913</name>
</gene>
<evidence type="ECO:0000313" key="3">
    <source>
        <dbReference type="Proteomes" id="UP000016931"/>
    </source>
</evidence>
<sequence length="175" mass="19265">MDALGTEFVNICFEPRVMHAVIEEPGSLAVWNTLTTKYPGCEMVCPPTKVDHIACQAYENGLRAAAHQAMSPLSDSGRFEAPSQKQSNPGPPTFYSNRPRSDMPDAECTCTCLTPETKCSSCIWMTLNGLVETKKRAMTRTCHGKQCFDCRAILDGRETIGKCSYCCGLEINEPN</sequence>
<dbReference type="EMBL" id="KB456270">
    <property type="protein sequence ID" value="EMF09070.1"/>
    <property type="molecule type" value="Genomic_DNA"/>
</dbReference>
<dbReference type="RefSeq" id="XP_016757191.1">
    <property type="nucleotide sequence ID" value="XM_016907121.1"/>
</dbReference>
<reference evidence="2 3" key="1">
    <citation type="journal article" date="2012" name="PLoS Pathog.">
        <title>Diverse lifestyles and strategies of plant pathogenesis encoded in the genomes of eighteen Dothideomycetes fungi.</title>
        <authorList>
            <person name="Ohm R.A."/>
            <person name="Feau N."/>
            <person name="Henrissat B."/>
            <person name="Schoch C.L."/>
            <person name="Horwitz B.A."/>
            <person name="Barry K.W."/>
            <person name="Condon B.J."/>
            <person name="Copeland A.C."/>
            <person name="Dhillon B."/>
            <person name="Glaser F."/>
            <person name="Hesse C.N."/>
            <person name="Kosti I."/>
            <person name="LaButti K."/>
            <person name="Lindquist E.A."/>
            <person name="Lucas S."/>
            <person name="Salamov A.A."/>
            <person name="Bradshaw R.E."/>
            <person name="Ciuffetti L."/>
            <person name="Hamelin R.C."/>
            <person name="Kema G.H.J."/>
            <person name="Lawrence C."/>
            <person name="Scott J.A."/>
            <person name="Spatafora J.W."/>
            <person name="Turgeon B.G."/>
            <person name="de Wit P.J.G.M."/>
            <person name="Zhong S."/>
            <person name="Goodwin S.B."/>
            <person name="Grigoriev I.V."/>
        </authorList>
    </citation>
    <scope>NUCLEOTIDE SEQUENCE [LARGE SCALE GENOMIC DNA]</scope>
    <source>
        <strain evidence="2 3">SO2202</strain>
    </source>
</reference>
<proteinExistence type="predicted"/>
<dbReference type="HOGENOM" id="CLU_1533512_0_0_1"/>
<name>M3CB52_SPHMS</name>
<evidence type="ECO:0000256" key="1">
    <source>
        <dbReference type="SAM" id="MobiDB-lite"/>
    </source>
</evidence>
<dbReference type="AlphaFoldDB" id="M3CB52"/>
<dbReference type="Proteomes" id="UP000016931">
    <property type="component" value="Unassembled WGS sequence"/>
</dbReference>